<evidence type="ECO:0000313" key="3">
    <source>
        <dbReference type="EMBL" id="CAD8741967.1"/>
    </source>
</evidence>
<proteinExistence type="predicted"/>
<dbReference type="CDD" id="cd06782">
    <property type="entry name" value="cpPDZ_CPP-like"/>
    <property type="match status" value="1"/>
</dbReference>
<accession>A0A6T8JNH4</accession>
<dbReference type="PROSITE" id="PS50106">
    <property type="entry name" value="PDZ"/>
    <property type="match status" value="1"/>
</dbReference>
<dbReference type="SUPFAM" id="SSF50156">
    <property type="entry name" value="PDZ domain-like"/>
    <property type="match status" value="1"/>
</dbReference>
<dbReference type="EMBL" id="HBFK01013983">
    <property type="protein sequence ID" value="CAD8741967.1"/>
    <property type="molecule type" value="Transcribed_RNA"/>
</dbReference>
<dbReference type="InterPro" id="IPR036034">
    <property type="entry name" value="PDZ_sf"/>
</dbReference>
<feature type="region of interest" description="Disordered" evidence="1">
    <location>
        <begin position="1"/>
        <end position="25"/>
    </location>
</feature>
<dbReference type="SMART" id="SM00228">
    <property type="entry name" value="PDZ"/>
    <property type="match status" value="1"/>
</dbReference>
<feature type="domain" description="PDZ" evidence="2">
    <location>
        <begin position="56"/>
        <end position="123"/>
    </location>
</feature>
<organism evidence="3">
    <name type="scientific">Hemiselmis andersenii</name>
    <name type="common">Cryptophyte alga</name>
    <dbReference type="NCBI Taxonomy" id="464988"/>
    <lineage>
        <taxon>Eukaryota</taxon>
        <taxon>Cryptophyceae</taxon>
        <taxon>Cryptomonadales</taxon>
        <taxon>Hemiselmidaceae</taxon>
        <taxon>Hemiselmis</taxon>
    </lineage>
</organism>
<dbReference type="Pfam" id="PF17820">
    <property type="entry name" value="PDZ_6"/>
    <property type="match status" value="1"/>
</dbReference>
<dbReference type="GO" id="GO:0004175">
    <property type="term" value="F:endopeptidase activity"/>
    <property type="evidence" value="ECO:0007669"/>
    <property type="project" value="TreeGrafter"/>
</dbReference>
<dbReference type="Gene3D" id="2.30.42.10">
    <property type="match status" value="1"/>
</dbReference>
<name>A0A6T8JNH4_HEMAN</name>
<dbReference type="InterPro" id="IPR001478">
    <property type="entry name" value="PDZ"/>
</dbReference>
<evidence type="ECO:0000256" key="1">
    <source>
        <dbReference type="SAM" id="MobiDB-lite"/>
    </source>
</evidence>
<sequence length="155" mass="16165">MGAEQSLCCDKRSTGSKSDGNNRNITRTVISNTNSAENNARHLAQDDAHSAATTPSNGAAAEKVGIGAYFQRSTSDSNGLAVKSLLKGSPAQRNGRIAVGDVVLSVNGDKVYGKKLADLAGVLLGPTGSKVSMTFRSSTTQEEYTVELERGIPGY</sequence>
<reference evidence="3" key="1">
    <citation type="submission" date="2021-01" db="EMBL/GenBank/DDBJ databases">
        <authorList>
            <person name="Corre E."/>
            <person name="Pelletier E."/>
            <person name="Niang G."/>
            <person name="Scheremetjew M."/>
            <person name="Finn R."/>
            <person name="Kale V."/>
            <person name="Holt S."/>
            <person name="Cochrane G."/>
            <person name="Meng A."/>
            <person name="Brown T."/>
            <person name="Cohen L."/>
        </authorList>
    </citation>
    <scope>NUCLEOTIDE SEQUENCE</scope>
    <source>
        <strain evidence="3">CCMP441</strain>
        <strain evidence="4">CCMP644</strain>
    </source>
</reference>
<evidence type="ECO:0000259" key="2">
    <source>
        <dbReference type="PROSITE" id="PS50106"/>
    </source>
</evidence>
<protein>
    <recommendedName>
        <fullName evidence="2">PDZ domain-containing protein</fullName>
    </recommendedName>
</protein>
<evidence type="ECO:0000313" key="4">
    <source>
        <dbReference type="EMBL" id="CAD8952753.1"/>
    </source>
</evidence>
<feature type="compositionally biased region" description="Polar residues" evidence="1">
    <location>
        <begin position="15"/>
        <end position="25"/>
    </location>
</feature>
<dbReference type="PANTHER" id="PTHR32060:SF22">
    <property type="entry name" value="CARBOXYL-TERMINAL-PROCESSING PEPTIDASE 3, CHLOROPLASTIC"/>
    <property type="match status" value="1"/>
</dbReference>
<dbReference type="InterPro" id="IPR041489">
    <property type="entry name" value="PDZ_6"/>
</dbReference>
<gene>
    <name evidence="4" type="ORF">HAND00432_LOCUS7289</name>
    <name evidence="3" type="ORF">HAND1043_LOCUS8461</name>
</gene>
<dbReference type="PANTHER" id="PTHR32060">
    <property type="entry name" value="TAIL-SPECIFIC PROTEASE"/>
    <property type="match status" value="1"/>
</dbReference>
<dbReference type="EMBL" id="HBFX01012278">
    <property type="protein sequence ID" value="CAD8952753.1"/>
    <property type="molecule type" value="Transcribed_RNA"/>
</dbReference>
<dbReference type="AlphaFoldDB" id="A0A6T8JNH4"/>